<keyword evidence="2" id="KW-1185">Reference proteome</keyword>
<dbReference type="InterPro" id="IPR000600">
    <property type="entry name" value="ROK"/>
</dbReference>
<dbReference type="PROSITE" id="PS01125">
    <property type="entry name" value="ROK"/>
    <property type="match status" value="1"/>
</dbReference>
<proteinExistence type="predicted"/>
<dbReference type="Proteomes" id="UP000831607">
    <property type="component" value="Chromosome"/>
</dbReference>
<dbReference type="EMBL" id="CP063982">
    <property type="protein sequence ID" value="UOD51521.1"/>
    <property type="molecule type" value="Genomic_DNA"/>
</dbReference>
<accession>A0ABY4APH1</accession>
<gene>
    <name evidence="1" type="ORF">DHf2319_01975</name>
</gene>
<dbReference type="SUPFAM" id="SSF53067">
    <property type="entry name" value="Actin-like ATPase domain"/>
    <property type="match status" value="1"/>
</dbReference>
<dbReference type="PANTHER" id="PTHR18964:SF174">
    <property type="entry name" value="D-ALLOSE KINASE-RELATED"/>
    <property type="match status" value="1"/>
</dbReference>
<sequence length="348" mass="36924">MRSIFKPLESSVKQAPKAGFSRPPRLTVQPFQFGIDLGGTKTELIVLDRVGRTQFKQRVPTPASHYQAIVQAIVSLVRQAETSLGVTAQALGVGAPGTPFGLDGRLKNANTTCLIGQPLATDLQNLLAIPVIVENDANCLVLSEATDGAASGANTVFGVILGTGVGGGLVVNKQLVNGPNRITGEWGHNPLPRWFKQKNAMTSRRQCYCGLEDCIETYLSGQGLSLTYKELNRASDETLTAKDIVQTAQSGDEAARVAIEHYFDALSQSLATVINVIDPDIIVFGGGLSQLPSLCASVQARLSGHVFGGDVQTRLAVATHGDSSGVRGAAWLTRPYLGQSLDHPHDQT</sequence>
<evidence type="ECO:0000313" key="2">
    <source>
        <dbReference type="Proteomes" id="UP000831607"/>
    </source>
</evidence>
<dbReference type="PANTHER" id="PTHR18964">
    <property type="entry name" value="ROK (REPRESSOR, ORF, KINASE) FAMILY"/>
    <property type="match status" value="1"/>
</dbReference>
<reference evidence="1 2" key="1">
    <citation type="submission" date="2020-11" db="EMBL/GenBank/DDBJ databases">
        <title>Algicoccus daihaiensis sp.nov., isolated from Daihai Lake in Inner Mongolia.</title>
        <authorList>
            <person name="Kai J."/>
        </authorList>
    </citation>
    <scope>NUCLEOTIDE SEQUENCE [LARGE SCALE GENOMIC DNA]</scope>
    <source>
        <strain evidence="2">f23</strain>
    </source>
</reference>
<dbReference type="InterPro" id="IPR043129">
    <property type="entry name" value="ATPase_NBD"/>
</dbReference>
<dbReference type="InterPro" id="IPR049874">
    <property type="entry name" value="ROK_cs"/>
</dbReference>
<evidence type="ECO:0000313" key="1">
    <source>
        <dbReference type="EMBL" id="UOD51521.1"/>
    </source>
</evidence>
<dbReference type="Pfam" id="PF00480">
    <property type="entry name" value="ROK"/>
    <property type="match status" value="1"/>
</dbReference>
<dbReference type="Gene3D" id="3.30.420.40">
    <property type="match status" value="2"/>
</dbReference>
<protein>
    <submittedName>
        <fullName evidence="1">ROK family protein</fullName>
    </submittedName>
</protein>
<organism evidence="1 2">
    <name type="scientific">Orrella daihaiensis</name>
    <dbReference type="NCBI Taxonomy" id="2782176"/>
    <lineage>
        <taxon>Bacteria</taxon>
        <taxon>Pseudomonadati</taxon>
        <taxon>Pseudomonadota</taxon>
        <taxon>Betaproteobacteria</taxon>
        <taxon>Burkholderiales</taxon>
        <taxon>Alcaligenaceae</taxon>
        <taxon>Orrella</taxon>
    </lineage>
</organism>
<name>A0ABY4APH1_9BURK</name>